<dbReference type="EMBL" id="ML978229">
    <property type="protein sequence ID" value="KAF2027218.1"/>
    <property type="molecule type" value="Genomic_DNA"/>
</dbReference>
<feature type="region of interest" description="Disordered" evidence="10">
    <location>
        <begin position="243"/>
        <end position="299"/>
    </location>
</feature>
<dbReference type="Pfam" id="PF10018">
    <property type="entry name" value="Med4"/>
    <property type="match status" value="1"/>
</dbReference>
<evidence type="ECO:0000256" key="7">
    <source>
        <dbReference type="ARBA" id="ARBA00031257"/>
    </source>
</evidence>
<comment type="similarity">
    <text evidence="2 8">Belongs to the Mediator complex subunit 4 family.</text>
</comment>
<dbReference type="GO" id="GO:0070847">
    <property type="term" value="C:core mediator complex"/>
    <property type="evidence" value="ECO:0007669"/>
    <property type="project" value="TreeGrafter"/>
</dbReference>
<dbReference type="Proteomes" id="UP000799777">
    <property type="component" value="Unassembled WGS sequence"/>
</dbReference>
<keyword evidence="4 8" id="KW-0805">Transcription regulation</keyword>
<dbReference type="AlphaFoldDB" id="A0A9P4H2T7"/>
<dbReference type="PANTHER" id="PTHR13208:SF2">
    <property type="entry name" value="MEDIATOR OF RNA POLYMERASE II TRANSCRIPTION SUBUNIT 4"/>
    <property type="match status" value="1"/>
</dbReference>
<dbReference type="GO" id="GO:0006357">
    <property type="term" value="P:regulation of transcription by RNA polymerase II"/>
    <property type="evidence" value="ECO:0007669"/>
    <property type="project" value="InterPro"/>
</dbReference>
<dbReference type="OrthoDB" id="1929813at2759"/>
<evidence type="ECO:0000256" key="1">
    <source>
        <dbReference type="ARBA" id="ARBA00004123"/>
    </source>
</evidence>
<dbReference type="PANTHER" id="PTHR13208">
    <property type="entry name" value="MEDIATOR OF RNA POLYMERASE II TRANSCRIPTION SUBUNIT 4"/>
    <property type="match status" value="1"/>
</dbReference>
<name>A0A9P4H2T7_9PLEO</name>
<comment type="function">
    <text evidence="8">Component of the Mediator complex, a coactivator involved in the regulated transcription of nearly all RNA polymerase II-dependent genes. Mediator functions as a bridge to convey information from gene-specific regulatory proteins to the basal RNA polymerase II transcription machinery. Mediator is recruited to promoters by direct interactions with regulatory proteins and serves as a scaffold for the assembly of a functional preinitiation complex with RNA polymerase II and the general transcription factors.</text>
</comment>
<sequence>MESVLSSQFERVEKALSTLVDSIAAYNPSPQAALDLVAADDELSQGLDQLAWHQANHARIQSLRTEAESLEEQLKTSVASLASLRHELFDTPATTFPTESRPVHCDELLQFAKNISQHTVPPTYRERAPQASTEEDKEKEDAASSGAPTNVMNTPANVDLMDITKGTPEGPKEGHTTSAANLKITAEEEEWLRKLHDSKIAWFPWPSDDKIRTGNLYKLMYWQAKNKDVDDFDIYAHEEKERIKRLPEDERPPATPQAEAESKALPAQAHAEPSEVQRTHVPRPAPAPKIFDAFDDLDD</sequence>
<keyword evidence="8" id="KW-0010">Activator</keyword>
<feature type="compositionally biased region" description="Basic and acidic residues" evidence="10">
    <location>
        <begin position="243"/>
        <end position="252"/>
    </location>
</feature>
<dbReference type="GO" id="GO:0016592">
    <property type="term" value="C:mediator complex"/>
    <property type="evidence" value="ECO:0007669"/>
    <property type="project" value="InterPro"/>
</dbReference>
<accession>A0A9P4H2T7</accession>
<evidence type="ECO:0000256" key="8">
    <source>
        <dbReference type="RuleBase" id="RU364141"/>
    </source>
</evidence>
<feature type="coiled-coil region" evidence="9">
    <location>
        <begin position="53"/>
        <end position="87"/>
    </location>
</feature>
<keyword evidence="9" id="KW-0175">Coiled coil</keyword>
<evidence type="ECO:0000256" key="6">
    <source>
        <dbReference type="ARBA" id="ARBA00023242"/>
    </source>
</evidence>
<keyword evidence="6 8" id="KW-0539">Nucleus</keyword>
<keyword evidence="5 8" id="KW-0804">Transcription</keyword>
<comment type="subunit">
    <text evidence="8">Component of the Mediator complex.</text>
</comment>
<dbReference type="InterPro" id="IPR019258">
    <property type="entry name" value="Mediator_Med4"/>
</dbReference>
<reference evidence="11" key="1">
    <citation type="journal article" date="2020" name="Stud. Mycol.">
        <title>101 Dothideomycetes genomes: a test case for predicting lifestyles and emergence of pathogens.</title>
        <authorList>
            <person name="Haridas S."/>
            <person name="Albert R."/>
            <person name="Binder M."/>
            <person name="Bloem J."/>
            <person name="Labutti K."/>
            <person name="Salamov A."/>
            <person name="Andreopoulos B."/>
            <person name="Baker S."/>
            <person name="Barry K."/>
            <person name="Bills G."/>
            <person name="Bluhm B."/>
            <person name="Cannon C."/>
            <person name="Castanera R."/>
            <person name="Culley D."/>
            <person name="Daum C."/>
            <person name="Ezra D."/>
            <person name="Gonzalez J."/>
            <person name="Henrissat B."/>
            <person name="Kuo A."/>
            <person name="Liang C."/>
            <person name="Lipzen A."/>
            <person name="Lutzoni F."/>
            <person name="Magnuson J."/>
            <person name="Mondo S."/>
            <person name="Nolan M."/>
            <person name="Ohm R."/>
            <person name="Pangilinan J."/>
            <person name="Park H.-J."/>
            <person name="Ramirez L."/>
            <person name="Alfaro M."/>
            <person name="Sun H."/>
            <person name="Tritt A."/>
            <person name="Yoshinaga Y."/>
            <person name="Zwiers L.-H."/>
            <person name="Turgeon B."/>
            <person name="Goodwin S."/>
            <person name="Spatafora J."/>
            <person name="Crous P."/>
            <person name="Grigoriev I."/>
        </authorList>
    </citation>
    <scope>NUCLEOTIDE SEQUENCE</scope>
    <source>
        <strain evidence="11">CBS 110217</strain>
    </source>
</reference>
<evidence type="ECO:0000256" key="9">
    <source>
        <dbReference type="SAM" id="Coils"/>
    </source>
</evidence>
<evidence type="ECO:0000256" key="4">
    <source>
        <dbReference type="ARBA" id="ARBA00023015"/>
    </source>
</evidence>
<evidence type="ECO:0000313" key="12">
    <source>
        <dbReference type="Proteomes" id="UP000799777"/>
    </source>
</evidence>
<evidence type="ECO:0000256" key="10">
    <source>
        <dbReference type="SAM" id="MobiDB-lite"/>
    </source>
</evidence>
<comment type="subcellular location">
    <subcellularLocation>
        <location evidence="1 8">Nucleus</location>
    </subcellularLocation>
</comment>
<evidence type="ECO:0000256" key="2">
    <source>
        <dbReference type="ARBA" id="ARBA00009626"/>
    </source>
</evidence>
<gene>
    <name evidence="8" type="primary">MED4</name>
    <name evidence="11" type="ORF">EK21DRAFT_72427</name>
</gene>
<keyword evidence="12" id="KW-1185">Reference proteome</keyword>
<evidence type="ECO:0000256" key="5">
    <source>
        <dbReference type="ARBA" id="ARBA00023163"/>
    </source>
</evidence>
<dbReference type="GO" id="GO:0003712">
    <property type="term" value="F:transcription coregulator activity"/>
    <property type="evidence" value="ECO:0007669"/>
    <property type="project" value="InterPro"/>
</dbReference>
<evidence type="ECO:0000313" key="11">
    <source>
        <dbReference type="EMBL" id="KAF2027218.1"/>
    </source>
</evidence>
<proteinExistence type="inferred from homology"/>
<feature type="region of interest" description="Disordered" evidence="10">
    <location>
        <begin position="116"/>
        <end position="154"/>
    </location>
</feature>
<organism evidence="11 12">
    <name type="scientific">Setomelanomma holmii</name>
    <dbReference type="NCBI Taxonomy" id="210430"/>
    <lineage>
        <taxon>Eukaryota</taxon>
        <taxon>Fungi</taxon>
        <taxon>Dikarya</taxon>
        <taxon>Ascomycota</taxon>
        <taxon>Pezizomycotina</taxon>
        <taxon>Dothideomycetes</taxon>
        <taxon>Pleosporomycetidae</taxon>
        <taxon>Pleosporales</taxon>
        <taxon>Pleosporineae</taxon>
        <taxon>Phaeosphaeriaceae</taxon>
        <taxon>Setomelanomma</taxon>
    </lineage>
</organism>
<feature type="compositionally biased region" description="Basic and acidic residues" evidence="10">
    <location>
        <begin position="124"/>
        <end position="142"/>
    </location>
</feature>
<protein>
    <recommendedName>
        <fullName evidence="3 8">Mediator of RNA polymerase II transcription subunit 4</fullName>
    </recommendedName>
    <alternativeName>
        <fullName evidence="7 8">Mediator complex subunit 4</fullName>
    </alternativeName>
</protein>
<comment type="caution">
    <text evidence="11">The sequence shown here is derived from an EMBL/GenBank/DDBJ whole genome shotgun (WGS) entry which is preliminary data.</text>
</comment>
<evidence type="ECO:0000256" key="3">
    <source>
        <dbReference type="ARBA" id="ARBA00020629"/>
    </source>
</evidence>